<dbReference type="InterPro" id="IPR012349">
    <property type="entry name" value="Split_barrel_FMN-bd"/>
</dbReference>
<sequence>MQLDPAHLISTADDLAPLYRPPSVLVKNKVMPCIDADFARIIAHSPLAVLATRGADGLDCSPRGDPGQTVFVEDEQTLILPDRPGNNRIDSLRNILHHPQVALLFLVPGVNEVFRVNGTAQLTRDPALLARFAYKDQWPRALVVITVQEAFLHCARALLRADVWNPAGWVGDRVLPNFAAMLTQQTGVHVSDADLSIEDR</sequence>
<proteinExistence type="predicted"/>
<protein>
    <submittedName>
        <fullName evidence="2">MSMEG_1061 family FMN-dependent PPOX-type flavoprotein</fullName>
    </submittedName>
</protein>
<evidence type="ECO:0000259" key="1">
    <source>
        <dbReference type="Pfam" id="PF01243"/>
    </source>
</evidence>
<reference evidence="2" key="1">
    <citation type="submission" date="2024-06" db="EMBL/GenBank/DDBJ databases">
        <title>Draft Genome Sequence of Deinococcus sonorensis Type Strain KR-87, a Biofilm Producing Representative of the Genus Deinococcus.</title>
        <authorList>
            <person name="Boren L.S."/>
            <person name="Grosso R.A."/>
            <person name="Hugenberg-Cox A.N."/>
            <person name="Hill J.T.E."/>
            <person name="Albert C.M."/>
            <person name="Tuohy J.M."/>
        </authorList>
    </citation>
    <scope>NUCLEOTIDE SEQUENCE</scope>
    <source>
        <strain evidence="2">KR-87</strain>
        <plasmid evidence="2">pDson01</plasmid>
    </source>
</reference>
<dbReference type="EMBL" id="CP158297">
    <property type="protein sequence ID" value="XBV83653.1"/>
    <property type="molecule type" value="Genomic_DNA"/>
</dbReference>
<gene>
    <name evidence="2" type="ORF">ABOD76_02910</name>
</gene>
<dbReference type="NCBIfam" id="TIGR04025">
    <property type="entry name" value="PPOX_FMN_DR2398"/>
    <property type="match status" value="1"/>
</dbReference>
<dbReference type="SUPFAM" id="SSF50475">
    <property type="entry name" value="FMN-binding split barrel"/>
    <property type="match status" value="1"/>
</dbReference>
<dbReference type="InterPro" id="IPR024029">
    <property type="entry name" value="Pyridox_Oxase_FMN-dep"/>
</dbReference>
<dbReference type="PANTHER" id="PTHR42815">
    <property type="entry name" value="FAD-BINDING, PUTATIVE (AFU_ORTHOLOGUE AFUA_6G07600)-RELATED"/>
    <property type="match status" value="1"/>
</dbReference>
<feature type="domain" description="Pyridoxamine 5'-phosphate oxidase N-terminal" evidence="1">
    <location>
        <begin position="37"/>
        <end position="154"/>
    </location>
</feature>
<dbReference type="Gene3D" id="2.30.110.10">
    <property type="entry name" value="Electron Transport, Fmn-binding Protein, Chain A"/>
    <property type="match status" value="1"/>
</dbReference>
<organism evidence="2">
    <name type="scientific">Deinococcus sonorensis KR-87</name>
    <dbReference type="NCBI Taxonomy" id="694439"/>
    <lineage>
        <taxon>Bacteria</taxon>
        <taxon>Thermotogati</taxon>
        <taxon>Deinococcota</taxon>
        <taxon>Deinococci</taxon>
        <taxon>Deinococcales</taxon>
        <taxon>Deinococcaceae</taxon>
        <taxon>Deinococcus</taxon>
    </lineage>
</organism>
<dbReference type="RefSeq" id="WP_350241292.1">
    <property type="nucleotide sequence ID" value="NZ_CP158297.1"/>
</dbReference>
<geneLocation type="plasmid" evidence="2">
    <name>pDson01</name>
</geneLocation>
<name>A0AAU7U5L9_9DEIO</name>
<keyword evidence="2" id="KW-0614">Plasmid</keyword>
<dbReference type="AlphaFoldDB" id="A0AAU7U5L9"/>
<dbReference type="InterPro" id="IPR011576">
    <property type="entry name" value="Pyridox_Oxase_N"/>
</dbReference>
<evidence type="ECO:0000313" key="2">
    <source>
        <dbReference type="EMBL" id="XBV83653.1"/>
    </source>
</evidence>
<accession>A0AAU7U5L9</accession>
<dbReference type="PANTHER" id="PTHR42815:SF2">
    <property type="entry name" value="FAD-BINDING, PUTATIVE (AFU_ORTHOLOGUE AFUA_6G07600)-RELATED"/>
    <property type="match status" value="1"/>
</dbReference>
<dbReference type="Pfam" id="PF01243">
    <property type="entry name" value="PNPOx_N"/>
    <property type="match status" value="1"/>
</dbReference>
<dbReference type="KEGG" id="dsc:ABOD76_02910"/>